<dbReference type="PIRSF" id="PIRSF000189">
    <property type="entry name" value="D-aa_oxidase"/>
    <property type="match status" value="1"/>
</dbReference>
<evidence type="ECO:0000256" key="3">
    <source>
        <dbReference type="ARBA" id="ARBA00022630"/>
    </source>
</evidence>
<keyword evidence="4 6" id="KW-0274">FAD</keyword>
<keyword evidence="3" id="KW-0285">Flavoprotein</keyword>
<feature type="binding site" evidence="6">
    <location>
        <begin position="49"/>
        <end position="50"/>
    </location>
    <ligand>
        <name>FAD</name>
        <dbReference type="ChEBI" id="CHEBI:57692"/>
    </ligand>
</feature>
<keyword evidence="10" id="KW-1185">Reference proteome</keyword>
<evidence type="ECO:0000313" key="10">
    <source>
        <dbReference type="Proteomes" id="UP000189911"/>
    </source>
</evidence>
<gene>
    <name evidence="9" type="ORF">LANO_0B02520G</name>
</gene>
<sequence>MSIVAILGSGVIGLSTAYELLLSQDLCPKELHIIAQHFPGEHPTSHEYTSAWAGAHFRPFPHRPETYESDARESRYTRVTYKWMKDIAARFPESTVRLMQGIDFLEDPPQEYDGDSPGFNSTSLDGFQKLPQAALPRGVRAGFKYNTYCLNAPEYLGFLQDQVKQLCESRGVRLFLRRMTLRSLSQVHDICIGFSVLFNCSGKGLQFDGSYDPMCYAIRGQTLLLNAPQNTKYASLTVTTQDKNGNWTFVIKRPTKDGQNEQYILGGTKQANDNSVIPRDADSRAILKRGRILYPELMKGNEFSVALVNVGFRPARKGGSRVELERSIHGPVIHSYGFGGMGFETSLGVAAHSLRLYREFIGRAKL</sequence>
<dbReference type="EMBL" id="LT598450">
    <property type="protein sequence ID" value="SCU81278.1"/>
    <property type="molecule type" value="Genomic_DNA"/>
</dbReference>
<dbReference type="GO" id="GO:0019478">
    <property type="term" value="P:D-amino acid catabolic process"/>
    <property type="evidence" value="ECO:0007669"/>
    <property type="project" value="TreeGrafter"/>
</dbReference>
<keyword evidence="7" id="KW-0732">Signal</keyword>
<dbReference type="SUPFAM" id="SSF54373">
    <property type="entry name" value="FAD-linked reductases, C-terminal domain"/>
    <property type="match status" value="1"/>
</dbReference>
<feature type="binding site" evidence="6">
    <location>
        <position position="313"/>
    </location>
    <ligand>
        <name>D-serine</name>
        <dbReference type="ChEBI" id="CHEBI:35247"/>
    </ligand>
</feature>
<name>A0A1G4IW39_9SACH</name>
<dbReference type="InterPro" id="IPR023209">
    <property type="entry name" value="DAO"/>
</dbReference>
<dbReference type="GO" id="GO:0071949">
    <property type="term" value="F:FAD binding"/>
    <property type="evidence" value="ECO:0007669"/>
    <property type="project" value="InterPro"/>
</dbReference>
<comment type="similarity">
    <text evidence="2">Belongs to the DAMOX/DASOX family.</text>
</comment>
<protein>
    <submittedName>
        <fullName evidence="9">LANO_0B02520g1_1</fullName>
    </submittedName>
</protein>
<dbReference type="AlphaFoldDB" id="A0A1G4IW39"/>
<evidence type="ECO:0000256" key="2">
    <source>
        <dbReference type="ARBA" id="ARBA00006730"/>
    </source>
</evidence>
<evidence type="ECO:0000259" key="8">
    <source>
        <dbReference type="Pfam" id="PF01266"/>
    </source>
</evidence>
<evidence type="ECO:0000256" key="7">
    <source>
        <dbReference type="SAM" id="SignalP"/>
    </source>
</evidence>
<dbReference type="GO" id="GO:0005737">
    <property type="term" value="C:cytoplasm"/>
    <property type="evidence" value="ECO:0007669"/>
    <property type="project" value="TreeGrafter"/>
</dbReference>
<dbReference type="SUPFAM" id="SSF51971">
    <property type="entry name" value="Nucleotide-binding domain"/>
    <property type="match status" value="1"/>
</dbReference>
<dbReference type="Gene3D" id="3.40.50.720">
    <property type="entry name" value="NAD(P)-binding Rossmann-like Domain"/>
    <property type="match status" value="1"/>
</dbReference>
<dbReference type="PANTHER" id="PTHR11530">
    <property type="entry name" value="D-AMINO ACID OXIDASE"/>
    <property type="match status" value="1"/>
</dbReference>
<evidence type="ECO:0000256" key="6">
    <source>
        <dbReference type="PIRSR" id="PIRSR000189-1"/>
    </source>
</evidence>
<dbReference type="Gene3D" id="3.30.9.10">
    <property type="entry name" value="D-Amino Acid Oxidase, subunit A, domain 2"/>
    <property type="match status" value="1"/>
</dbReference>
<dbReference type="Proteomes" id="UP000189911">
    <property type="component" value="Chromosome B"/>
</dbReference>
<accession>A0A1G4IW39</accession>
<feature type="domain" description="FAD dependent oxidoreductase" evidence="8">
    <location>
        <begin position="4"/>
        <end position="351"/>
    </location>
</feature>
<evidence type="ECO:0000256" key="5">
    <source>
        <dbReference type="ARBA" id="ARBA00023002"/>
    </source>
</evidence>
<organism evidence="9 10">
    <name type="scientific">Lachancea nothofagi CBS 11611</name>
    <dbReference type="NCBI Taxonomy" id="1266666"/>
    <lineage>
        <taxon>Eukaryota</taxon>
        <taxon>Fungi</taxon>
        <taxon>Dikarya</taxon>
        <taxon>Ascomycota</taxon>
        <taxon>Saccharomycotina</taxon>
        <taxon>Saccharomycetes</taxon>
        <taxon>Saccharomycetales</taxon>
        <taxon>Saccharomycetaceae</taxon>
        <taxon>Lachancea</taxon>
    </lineage>
</organism>
<evidence type="ECO:0000256" key="4">
    <source>
        <dbReference type="ARBA" id="ARBA00022827"/>
    </source>
</evidence>
<evidence type="ECO:0000313" key="9">
    <source>
        <dbReference type="EMBL" id="SCU81278.1"/>
    </source>
</evidence>
<dbReference type="Pfam" id="PF01266">
    <property type="entry name" value="DAO"/>
    <property type="match status" value="1"/>
</dbReference>
<proteinExistence type="inferred from homology"/>
<comment type="cofactor">
    <cofactor evidence="1 6">
        <name>FAD</name>
        <dbReference type="ChEBI" id="CHEBI:57692"/>
    </cofactor>
</comment>
<feature type="chain" id="PRO_5009235823" evidence="7">
    <location>
        <begin position="18"/>
        <end position="366"/>
    </location>
</feature>
<dbReference type="GO" id="GO:0003884">
    <property type="term" value="F:D-amino-acid oxidase activity"/>
    <property type="evidence" value="ECO:0007669"/>
    <property type="project" value="InterPro"/>
</dbReference>
<dbReference type="PANTHER" id="PTHR11530:SF26">
    <property type="entry name" value="FAD DEPENDENT OXIDOREDUCTASE SUPERFAMILY (AFU_ORTHOLOGUE AFUA_5G13940)"/>
    <property type="match status" value="1"/>
</dbReference>
<feature type="binding site" evidence="6">
    <location>
        <position position="340"/>
    </location>
    <ligand>
        <name>D-dopa</name>
        <dbReference type="ChEBI" id="CHEBI:149689"/>
    </ligand>
</feature>
<keyword evidence="5" id="KW-0560">Oxidoreductase</keyword>
<feature type="signal peptide" evidence="7">
    <location>
        <begin position="1"/>
        <end position="17"/>
    </location>
</feature>
<dbReference type="OrthoDB" id="2015447at2759"/>
<dbReference type="InterPro" id="IPR006076">
    <property type="entry name" value="FAD-dep_OxRdtase"/>
</dbReference>
<reference evidence="10" key="1">
    <citation type="submission" date="2016-03" db="EMBL/GenBank/DDBJ databases">
        <authorList>
            <person name="Devillers Hugo."/>
        </authorList>
    </citation>
    <scope>NUCLEOTIDE SEQUENCE [LARGE SCALE GENOMIC DNA]</scope>
</reference>
<evidence type="ECO:0000256" key="1">
    <source>
        <dbReference type="ARBA" id="ARBA00001974"/>
    </source>
</evidence>